<evidence type="ECO:0000313" key="2">
    <source>
        <dbReference type="EMBL" id="MBO1752773.1"/>
    </source>
</evidence>
<evidence type="ECO:0000256" key="1">
    <source>
        <dbReference type="SAM" id="Phobius"/>
    </source>
</evidence>
<keyword evidence="3" id="KW-1185">Reference proteome</keyword>
<dbReference type="AlphaFoldDB" id="A0A939LRL9"/>
<keyword evidence="1" id="KW-0812">Transmembrane</keyword>
<gene>
    <name evidence="2" type="ORF">J4G33_13250</name>
</gene>
<dbReference type="RefSeq" id="WP_208056447.1">
    <property type="nucleotide sequence ID" value="NZ_JAGEMK010000007.1"/>
</dbReference>
<feature type="transmembrane region" description="Helical" evidence="1">
    <location>
        <begin position="126"/>
        <end position="147"/>
    </location>
</feature>
<reference evidence="2" key="1">
    <citation type="submission" date="2021-03" db="EMBL/GenBank/DDBJ databases">
        <title>Actinotalea soli sp. nov., isolated from soil.</title>
        <authorList>
            <person name="Ping W."/>
            <person name="Zhang J."/>
        </authorList>
    </citation>
    <scope>NUCLEOTIDE SEQUENCE</scope>
    <source>
        <strain evidence="2">BY-33</strain>
    </source>
</reference>
<accession>A0A939LRL9</accession>
<name>A0A939LRL9_9CELL</name>
<evidence type="ECO:0000313" key="3">
    <source>
        <dbReference type="Proteomes" id="UP000664209"/>
    </source>
</evidence>
<feature type="transmembrane region" description="Helical" evidence="1">
    <location>
        <begin position="100"/>
        <end position="120"/>
    </location>
</feature>
<protein>
    <submittedName>
        <fullName evidence="2">Uncharacterized protein</fullName>
    </submittedName>
</protein>
<keyword evidence="1" id="KW-1133">Transmembrane helix</keyword>
<proteinExistence type="predicted"/>
<comment type="caution">
    <text evidence="2">The sequence shown here is derived from an EMBL/GenBank/DDBJ whole genome shotgun (WGS) entry which is preliminary data.</text>
</comment>
<sequence length="162" mass="17801">MEPRLRRSDGAEIDVQIERIDRSWSTRDLTTAERHERYERLDGLREHLERAAAEGRSPEEVLNPDPVAFAFAAEWGAARCPHVRADPAHRHRSSRRAARAGSVLGGLLLLVGLGLAWTLLDGTGVSVTWPAAVVLVVLGAALTALQVRWSNRAWARRGGVTS</sequence>
<dbReference type="SUPFAM" id="SSF158560">
    <property type="entry name" value="BH3980-like"/>
    <property type="match status" value="1"/>
</dbReference>
<organism evidence="2 3">
    <name type="scientific">Actinotalea soli</name>
    <dbReference type="NCBI Taxonomy" id="2819234"/>
    <lineage>
        <taxon>Bacteria</taxon>
        <taxon>Bacillati</taxon>
        <taxon>Actinomycetota</taxon>
        <taxon>Actinomycetes</taxon>
        <taxon>Micrococcales</taxon>
        <taxon>Cellulomonadaceae</taxon>
        <taxon>Actinotalea</taxon>
    </lineage>
</organism>
<dbReference type="Proteomes" id="UP000664209">
    <property type="component" value="Unassembled WGS sequence"/>
</dbReference>
<dbReference type="EMBL" id="JAGEMK010000007">
    <property type="protein sequence ID" value="MBO1752773.1"/>
    <property type="molecule type" value="Genomic_DNA"/>
</dbReference>
<keyword evidence="1" id="KW-0472">Membrane</keyword>